<protein>
    <recommendedName>
        <fullName evidence="1">GTP binding protein second domain-containing protein</fullName>
    </recommendedName>
</protein>
<dbReference type="GO" id="GO:0005525">
    <property type="term" value="F:GTP binding"/>
    <property type="evidence" value="ECO:0007669"/>
    <property type="project" value="InterPro"/>
</dbReference>
<organism evidence="3 4">
    <name type="scientific">Didymodactylos carnosus</name>
    <dbReference type="NCBI Taxonomy" id="1234261"/>
    <lineage>
        <taxon>Eukaryota</taxon>
        <taxon>Metazoa</taxon>
        <taxon>Spiralia</taxon>
        <taxon>Gnathifera</taxon>
        <taxon>Rotifera</taxon>
        <taxon>Eurotatoria</taxon>
        <taxon>Bdelloidea</taxon>
        <taxon>Philodinida</taxon>
        <taxon>Philodinidae</taxon>
        <taxon>Didymodactylos</taxon>
    </lineage>
</organism>
<reference evidence="3" key="1">
    <citation type="submission" date="2021-02" db="EMBL/GenBank/DDBJ databases">
        <authorList>
            <person name="Nowell W R."/>
        </authorList>
    </citation>
    <scope>NUCLEOTIDE SEQUENCE</scope>
</reference>
<sequence length="257" mass="29236">MKEEGFDIMKSGDARIALIGFPSVGKSTAVTKTASTSAAYELTTLTCVIECNGAEVCFFSLLFPVIHDCDSYSIFCSRKGHGRQVFAVVRTSDMVLMMLDATKGEVQKEILEAELESVGFRLNKKKPDIYFKKTRKVLFREDCTPDEFIDVVVGRRAYMPCLYISIEEVDRLAHLPNSVVISCNMKLNIEYMLETIWTLLNLIRIYTKKRGEKPDFYGGLIMCNGVPVDFVRRPVHRILVEQFKYASVWFGNINDFS</sequence>
<dbReference type="InterPro" id="IPR006073">
    <property type="entry name" value="GTP-bd"/>
</dbReference>
<dbReference type="Gene3D" id="3.40.50.300">
    <property type="entry name" value="P-loop containing nucleotide triphosphate hydrolases"/>
    <property type="match status" value="1"/>
</dbReference>
<dbReference type="InterPro" id="IPR027417">
    <property type="entry name" value="P-loop_NTPase"/>
</dbReference>
<dbReference type="EMBL" id="CAJNOK010004772">
    <property type="protein sequence ID" value="CAF0949152.1"/>
    <property type="molecule type" value="Genomic_DNA"/>
</dbReference>
<dbReference type="PANTHER" id="PTHR43127">
    <property type="entry name" value="DEVELOPMENTALLY-REGULATED GTP-BINDING PROTEIN 2"/>
    <property type="match status" value="1"/>
</dbReference>
<dbReference type="AlphaFoldDB" id="A0A8S2I9D5"/>
<dbReference type="Proteomes" id="UP000677228">
    <property type="component" value="Unassembled WGS sequence"/>
</dbReference>
<dbReference type="Gene3D" id="3.10.20.30">
    <property type="match status" value="1"/>
</dbReference>
<gene>
    <name evidence="2" type="ORF">OVA965_LOCUS12058</name>
    <name evidence="3" type="ORF">TMI583_LOCUS12062</name>
</gene>
<name>A0A8S2I9D5_9BILA</name>
<proteinExistence type="predicted"/>
<dbReference type="InterPro" id="IPR045001">
    <property type="entry name" value="DRG"/>
</dbReference>
<dbReference type="EMBL" id="CAJOBA010004777">
    <property type="protein sequence ID" value="CAF3723547.1"/>
    <property type="molecule type" value="Genomic_DNA"/>
</dbReference>
<dbReference type="SUPFAM" id="SSF52540">
    <property type="entry name" value="P-loop containing nucleoside triphosphate hydrolases"/>
    <property type="match status" value="1"/>
</dbReference>
<comment type="caution">
    <text evidence="3">The sequence shown here is derived from an EMBL/GenBank/DDBJ whole genome shotgun (WGS) entry which is preliminary data.</text>
</comment>
<evidence type="ECO:0000313" key="2">
    <source>
        <dbReference type="EMBL" id="CAF0949152.1"/>
    </source>
</evidence>
<dbReference type="PRINTS" id="PR00326">
    <property type="entry name" value="GTP1OBG"/>
</dbReference>
<accession>A0A8S2I9D5</accession>
<evidence type="ECO:0000313" key="4">
    <source>
        <dbReference type="Proteomes" id="UP000682733"/>
    </source>
</evidence>
<dbReference type="GO" id="GO:0003924">
    <property type="term" value="F:GTPase activity"/>
    <property type="evidence" value="ECO:0007669"/>
    <property type="project" value="InterPro"/>
</dbReference>
<evidence type="ECO:0000313" key="3">
    <source>
        <dbReference type="EMBL" id="CAF3723547.1"/>
    </source>
</evidence>
<dbReference type="InterPro" id="IPR031662">
    <property type="entry name" value="GTP-binding_2"/>
</dbReference>
<feature type="domain" description="GTP binding protein second" evidence="1">
    <location>
        <begin position="136"/>
        <end position="202"/>
    </location>
</feature>
<dbReference type="Pfam" id="PF16897">
    <property type="entry name" value="MMR_HSR1_Xtn"/>
    <property type="match status" value="1"/>
</dbReference>
<evidence type="ECO:0000259" key="1">
    <source>
        <dbReference type="Pfam" id="PF16897"/>
    </source>
</evidence>
<dbReference type="Proteomes" id="UP000682733">
    <property type="component" value="Unassembled WGS sequence"/>
</dbReference>
<dbReference type="InterPro" id="IPR012675">
    <property type="entry name" value="Beta-grasp_dom_sf"/>
</dbReference>